<dbReference type="PANTHER" id="PTHR11956">
    <property type="entry name" value="ARGINYL-TRNA SYNTHETASE"/>
    <property type="match status" value="1"/>
</dbReference>
<comment type="subunit">
    <text evidence="9">Monomer.</text>
</comment>
<reference evidence="13" key="1">
    <citation type="submission" date="2024-04" db="EMBL/GenBank/DDBJ databases">
        <authorList>
            <person name="Manzano-Marin A."/>
            <person name="Manzano-Marin A."/>
            <person name="Alejandro Manzano Marin A."/>
        </authorList>
    </citation>
    <scope>NUCLEOTIDE SEQUENCE [LARGE SCALE GENOMIC DNA]</scope>
    <source>
        <strain evidence="13">TABTEA</strain>
    </source>
</reference>
<dbReference type="Gene3D" id="3.30.1360.70">
    <property type="entry name" value="Arginyl tRNA synthetase N-terminal domain"/>
    <property type="match status" value="1"/>
</dbReference>
<dbReference type="InterPro" id="IPR008909">
    <property type="entry name" value="DALR_anticod-bd"/>
</dbReference>
<dbReference type="PANTHER" id="PTHR11956:SF5">
    <property type="entry name" value="ARGININE--TRNA LIGASE, CYTOPLASMIC"/>
    <property type="match status" value="1"/>
</dbReference>
<dbReference type="InterPro" id="IPR009080">
    <property type="entry name" value="tRNAsynth_Ia_anticodon-bd"/>
</dbReference>
<dbReference type="SMART" id="SM00836">
    <property type="entry name" value="DALR_1"/>
    <property type="match status" value="1"/>
</dbReference>
<evidence type="ECO:0000313" key="14">
    <source>
        <dbReference type="Proteomes" id="UP001497533"/>
    </source>
</evidence>
<dbReference type="GO" id="GO:0004814">
    <property type="term" value="F:arginine-tRNA ligase activity"/>
    <property type="evidence" value="ECO:0007669"/>
    <property type="project" value="UniProtKB-EC"/>
</dbReference>
<evidence type="ECO:0000256" key="5">
    <source>
        <dbReference type="ARBA" id="ARBA00022840"/>
    </source>
</evidence>
<keyword evidence="14" id="KW-1185">Reference proteome</keyword>
<evidence type="ECO:0000313" key="13">
    <source>
        <dbReference type="EMBL" id="CAL1329510.1"/>
    </source>
</evidence>
<name>A0ABM9NPU3_9GAMM</name>
<evidence type="ECO:0000256" key="8">
    <source>
        <dbReference type="ARBA" id="ARBA00049339"/>
    </source>
</evidence>
<dbReference type="Pfam" id="PF05746">
    <property type="entry name" value="DALR_1"/>
    <property type="match status" value="1"/>
</dbReference>
<evidence type="ECO:0000256" key="10">
    <source>
        <dbReference type="RuleBase" id="RU363038"/>
    </source>
</evidence>
<dbReference type="RefSeq" id="WP_341764965.1">
    <property type="nucleotide sequence ID" value="NZ_OZ034688.1"/>
</dbReference>
<proteinExistence type="inferred from homology"/>
<comment type="catalytic activity">
    <reaction evidence="8 9">
        <text>tRNA(Arg) + L-arginine + ATP = L-arginyl-tRNA(Arg) + AMP + diphosphate</text>
        <dbReference type="Rhea" id="RHEA:20301"/>
        <dbReference type="Rhea" id="RHEA-COMP:9658"/>
        <dbReference type="Rhea" id="RHEA-COMP:9673"/>
        <dbReference type="ChEBI" id="CHEBI:30616"/>
        <dbReference type="ChEBI" id="CHEBI:32682"/>
        <dbReference type="ChEBI" id="CHEBI:33019"/>
        <dbReference type="ChEBI" id="CHEBI:78442"/>
        <dbReference type="ChEBI" id="CHEBI:78513"/>
        <dbReference type="ChEBI" id="CHEBI:456215"/>
        <dbReference type="EC" id="6.1.1.19"/>
    </reaction>
</comment>
<feature type="short sequence motif" description="'HIGH' region" evidence="9">
    <location>
        <begin position="122"/>
        <end position="132"/>
    </location>
</feature>
<dbReference type="EMBL" id="OZ034688">
    <property type="protein sequence ID" value="CAL1329510.1"/>
    <property type="molecule type" value="Genomic_DNA"/>
</dbReference>
<dbReference type="NCBIfam" id="TIGR00456">
    <property type="entry name" value="argS"/>
    <property type="match status" value="1"/>
</dbReference>
<keyword evidence="4 9" id="KW-0547">Nucleotide-binding</keyword>
<dbReference type="EC" id="6.1.1.19" evidence="9"/>
<dbReference type="SUPFAM" id="SSF55190">
    <property type="entry name" value="Arginyl-tRNA synthetase (ArgRS), N-terminal 'additional' domain"/>
    <property type="match status" value="1"/>
</dbReference>
<organism evidence="13 14">
    <name type="scientific">Candidatus Providencia siddallii</name>
    <dbReference type="NCBI Taxonomy" id="1715285"/>
    <lineage>
        <taxon>Bacteria</taxon>
        <taxon>Pseudomonadati</taxon>
        <taxon>Pseudomonadota</taxon>
        <taxon>Gammaproteobacteria</taxon>
        <taxon>Enterobacterales</taxon>
        <taxon>Morganellaceae</taxon>
        <taxon>Providencia</taxon>
    </lineage>
</organism>
<evidence type="ECO:0000256" key="4">
    <source>
        <dbReference type="ARBA" id="ARBA00022741"/>
    </source>
</evidence>
<dbReference type="PRINTS" id="PR01038">
    <property type="entry name" value="TRNASYNTHARG"/>
</dbReference>
<dbReference type="InterPro" id="IPR014729">
    <property type="entry name" value="Rossmann-like_a/b/a_fold"/>
</dbReference>
<evidence type="ECO:0000256" key="2">
    <source>
        <dbReference type="ARBA" id="ARBA00022490"/>
    </source>
</evidence>
<dbReference type="InterPro" id="IPR005148">
    <property type="entry name" value="Arg-tRNA-synth_N"/>
</dbReference>
<dbReference type="SMART" id="SM01016">
    <property type="entry name" value="Arg_tRNA_synt_N"/>
    <property type="match status" value="1"/>
</dbReference>
<dbReference type="PROSITE" id="PS00178">
    <property type="entry name" value="AA_TRNA_LIGASE_I"/>
    <property type="match status" value="1"/>
</dbReference>
<evidence type="ECO:0000256" key="6">
    <source>
        <dbReference type="ARBA" id="ARBA00022917"/>
    </source>
</evidence>
<evidence type="ECO:0000259" key="11">
    <source>
        <dbReference type="SMART" id="SM00836"/>
    </source>
</evidence>
<evidence type="ECO:0000256" key="1">
    <source>
        <dbReference type="ARBA" id="ARBA00005594"/>
    </source>
</evidence>
<keyword evidence="5 9" id="KW-0067">ATP-binding</keyword>
<dbReference type="InterPro" id="IPR001278">
    <property type="entry name" value="Arg-tRNA-ligase"/>
</dbReference>
<dbReference type="InterPro" id="IPR036695">
    <property type="entry name" value="Arg-tRNA-synth_N_sf"/>
</dbReference>
<dbReference type="InterPro" id="IPR001412">
    <property type="entry name" value="aa-tRNA-synth_I_CS"/>
</dbReference>
<accession>A0ABM9NPU3</accession>
<sequence length="576" mass="66231">MNIHYILSNKITKALHSFGAPKECNALVVRQISKKHIDYQANGIINAAKKMNICPQELAKKVISKLNLKDIVSKIEISGKGFINIKLNSFWIAKQAEKALINNKLGISKIKPEIIIIDYSSPNIAKQMHVGHLRSTIIGDAMARTLEFIGHKVIRANHIGDWGTHFGMLIAYLEKLQNKNYNNFLLTNLDEFYKKAKKKYDEDENFAKKSRMYVVKLQSGDKYCIEMWQKLVNITIEQNQKIYYRLNITLTKNDIMGESLYKDMLPEIISDLKSKGIAIENNGAIVVFLDDFKNKHGKTMGVIIQKKDGAFLYTTTDIACIKYRYEKLHANRLLYYIDSRQHQHLIQAWTIAKKANYIPDSIKLEHHMFGMILNKDKKPFKTRSGTTISLTSLLDEAIKRAKNIIYKKKPNINKRNLSYLSNIIGIGAIKYSDLSKNRITNYIFNWDNMLSFNGNTAPYMQYAYTRIASIFKKGNIKKKELTLPIFLNSSYEIALATRLIQFEETIFLVANEGTPHIMCSYLYDIAGLFSKFYENCPILSEKNKNQRQSRLKLALLTQKTLKIGLDTLGIKTVNNM</sequence>
<dbReference type="Gene3D" id="1.10.730.10">
    <property type="entry name" value="Isoleucyl-tRNA Synthetase, Domain 1"/>
    <property type="match status" value="1"/>
</dbReference>
<protein>
    <recommendedName>
        <fullName evidence="9">Arginine--tRNA ligase</fullName>
        <ecNumber evidence="9">6.1.1.19</ecNumber>
    </recommendedName>
    <alternativeName>
        <fullName evidence="9">Arginyl-tRNA synthetase</fullName>
        <shortName evidence="9">ArgRS</shortName>
    </alternativeName>
</protein>
<dbReference type="CDD" id="cd07956">
    <property type="entry name" value="Anticodon_Ia_Arg"/>
    <property type="match status" value="1"/>
</dbReference>
<dbReference type="SUPFAM" id="SSF47323">
    <property type="entry name" value="Anticodon-binding domain of a subclass of class I aminoacyl-tRNA synthetases"/>
    <property type="match status" value="1"/>
</dbReference>
<comment type="subcellular location">
    <subcellularLocation>
        <location evidence="9">Cytoplasm</location>
    </subcellularLocation>
</comment>
<evidence type="ECO:0000256" key="3">
    <source>
        <dbReference type="ARBA" id="ARBA00022598"/>
    </source>
</evidence>
<dbReference type="SUPFAM" id="SSF52374">
    <property type="entry name" value="Nucleotidylyl transferase"/>
    <property type="match status" value="1"/>
</dbReference>
<keyword evidence="6 9" id="KW-0648">Protein biosynthesis</keyword>
<feature type="domain" description="Arginyl tRNA synthetase N-terminal" evidence="12">
    <location>
        <begin position="5"/>
        <end position="87"/>
    </location>
</feature>
<dbReference type="Pfam" id="PF03485">
    <property type="entry name" value="Arg_tRNA_synt_N"/>
    <property type="match status" value="1"/>
</dbReference>
<keyword evidence="2 9" id="KW-0963">Cytoplasm</keyword>
<dbReference type="InterPro" id="IPR035684">
    <property type="entry name" value="ArgRS_core"/>
</dbReference>
<evidence type="ECO:0000256" key="9">
    <source>
        <dbReference type="HAMAP-Rule" id="MF_00123"/>
    </source>
</evidence>
<comment type="similarity">
    <text evidence="1 9 10">Belongs to the class-I aminoacyl-tRNA synthetase family.</text>
</comment>
<gene>
    <name evidence="9 13" type="primary">argS</name>
    <name evidence="13" type="ORF">PRHACTZTBTEA_604</name>
</gene>
<dbReference type="Pfam" id="PF00750">
    <property type="entry name" value="tRNA-synt_1d"/>
    <property type="match status" value="1"/>
</dbReference>
<dbReference type="Proteomes" id="UP001497533">
    <property type="component" value="Chromosome"/>
</dbReference>
<feature type="domain" description="DALR anticodon binding" evidence="11">
    <location>
        <begin position="460"/>
        <end position="576"/>
    </location>
</feature>
<keyword evidence="3 9" id="KW-0436">Ligase</keyword>
<evidence type="ECO:0000256" key="7">
    <source>
        <dbReference type="ARBA" id="ARBA00023146"/>
    </source>
</evidence>
<dbReference type="CDD" id="cd00671">
    <property type="entry name" value="ArgRS_core"/>
    <property type="match status" value="1"/>
</dbReference>
<keyword evidence="7 9" id="KW-0030">Aminoacyl-tRNA synthetase</keyword>
<dbReference type="Gene3D" id="3.40.50.620">
    <property type="entry name" value="HUPs"/>
    <property type="match status" value="1"/>
</dbReference>
<dbReference type="HAMAP" id="MF_00123">
    <property type="entry name" value="Arg_tRNA_synth"/>
    <property type="match status" value="1"/>
</dbReference>
<evidence type="ECO:0000259" key="12">
    <source>
        <dbReference type="SMART" id="SM01016"/>
    </source>
</evidence>